<feature type="transmembrane region" description="Helical" evidence="6">
    <location>
        <begin position="36"/>
        <end position="54"/>
    </location>
</feature>
<dbReference type="GO" id="GO:0071555">
    <property type="term" value="P:cell wall organization"/>
    <property type="evidence" value="ECO:0007669"/>
    <property type="project" value="InterPro"/>
</dbReference>
<dbReference type="InterPro" id="IPR043128">
    <property type="entry name" value="Rev_trsase/Diguanyl_cyclase"/>
</dbReference>
<keyword evidence="9" id="KW-1185">Reference proteome</keyword>
<evidence type="ECO:0000256" key="2">
    <source>
        <dbReference type="ARBA" id="ARBA00022475"/>
    </source>
</evidence>
<dbReference type="SUPFAM" id="SSF55073">
    <property type="entry name" value="Nucleotide cyclase"/>
    <property type="match status" value="1"/>
</dbReference>
<dbReference type="InterPro" id="IPR000160">
    <property type="entry name" value="GGDEF_dom"/>
</dbReference>
<dbReference type="EMBL" id="OBMQ01000002">
    <property type="protein sequence ID" value="SOB99697.1"/>
    <property type="molecule type" value="Genomic_DNA"/>
</dbReference>
<dbReference type="GO" id="GO:0000155">
    <property type="term" value="F:phosphorelay sensor kinase activity"/>
    <property type="evidence" value="ECO:0007669"/>
    <property type="project" value="InterPro"/>
</dbReference>
<dbReference type="GO" id="GO:1902201">
    <property type="term" value="P:negative regulation of bacterial-type flagellum-dependent cell motility"/>
    <property type="evidence" value="ECO:0007669"/>
    <property type="project" value="TreeGrafter"/>
</dbReference>
<dbReference type="GO" id="GO:0052621">
    <property type="term" value="F:diguanylate cyclase activity"/>
    <property type="evidence" value="ECO:0007669"/>
    <property type="project" value="TreeGrafter"/>
</dbReference>
<evidence type="ECO:0000259" key="7">
    <source>
        <dbReference type="PROSITE" id="PS50887"/>
    </source>
</evidence>
<feature type="transmembrane region" description="Helical" evidence="6">
    <location>
        <begin position="159"/>
        <end position="179"/>
    </location>
</feature>
<dbReference type="AlphaFoldDB" id="A0A285RZ02"/>
<dbReference type="NCBIfam" id="TIGR00254">
    <property type="entry name" value="GGDEF"/>
    <property type="match status" value="1"/>
</dbReference>
<feature type="transmembrane region" description="Helical" evidence="6">
    <location>
        <begin position="131"/>
        <end position="153"/>
    </location>
</feature>
<keyword evidence="5 6" id="KW-0472">Membrane</keyword>
<evidence type="ECO:0000256" key="1">
    <source>
        <dbReference type="ARBA" id="ARBA00004651"/>
    </source>
</evidence>
<keyword evidence="4 6" id="KW-1133">Transmembrane helix</keyword>
<keyword evidence="2" id="KW-1003">Cell membrane</keyword>
<feature type="domain" description="GGDEF" evidence="7">
    <location>
        <begin position="222"/>
        <end position="353"/>
    </location>
</feature>
<dbReference type="FunFam" id="3.30.70.270:FF:000001">
    <property type="entry name" value="Diguanylate cyclase domain protein"/>
    <property type="match status" value="1"/>
</dbReference>
<dbReference type="SMART" id="SM00267">
    <property type="entry name" value="GGDEF"/>
    <property type="match status" value="1"/>
</dbReference>
<dbReference type="InterPro" id="IPR029787">
    <property type="entry name" value="Nucleotide_cyclase"/>
</dbReference>
<reference evidence="9" key="1">
    <citation type="submission" date="2017-08" db="EMBL/GenBank/DDBJ databases">
        <authorList>
            <person name="Varghese N."/>
            <person name="Submissions S."/>
        </authorList>
    </citation>
    <scope>NUCLEOTIDE SEQUENCE [LARGE SCALE GENOMIC DNA]</scope>
    <source>
        <strain evidence="9">JC22</strain>
    </source>
</reference>
<evidence type="ECO:0000256" key="3">
    <source>
        <dbReference type="ARBA" id="ARBA00022692"/>
    </source>
</evidence>
<evidence type="ECO:0000313" key="8">
    <source>
        <dbReference type="EMBL" id="SOB99697.1"/>
    </source>
</evidence>
<comment type="subcellular location">
    <subcellularLocation>
        <location evidence="1">Cell membrane</location>
        <topology evidence="1">Multi-pass membrane protein</topology>
    </subcellularLocation>
</comment>
<dbReference type="CDD" id="cd01949">
    <property type="entry name" value="GGDEF"/>
    <property type="match status" value="1"/>
</dbReference>
<dbReference type="GO" id="GO:0005886">
    <property type="term" value="C:plasma membrane"/>
    <property type="evidence" value="ECO:0007669"/>
    <property type="project" value="UniProtKB-SubCell"/>
</dbReference>
<feature type="transmembrane region" description="Helical" evidence="6">
    <location>
        <begin position="99"/>
        <end position="119"/>
    </location>
</feature>
<dbReference type="Pfam" id="PF07694">
    <property type="entry name" value="5TM-5TMR_LYT"/>
    <property type="match status" value="1"/>
</dbReference>
<dbReference type="GO" id="GO:0043709">
    <property type="term" value="P:cell adhesion involved in single-species biofilm formation"/>
    <property type="evidence" value="ECO:0007669"/>
    <property type="project" value="TreeGrafter"/>
</dbReference>
<dbReference type="OrthoDB" id="69083at2"/>
<organism evidence="8 9">
    <name type="scientific">Ureibacillus xyleni</name>
    <dbReference type="NCBI Taxonomy" id="614648"/>
    <lineage>
        <taxon>Bacteria</taxon>
        <taxon>Bacillati</taxon>
        <taxon>Bacillota</taxon>
        <taxon>Bacilli</taxon>
        <taxon>Bacillales</taxon>
        <taxon>Caryophanaceae</taxon>
        <taxon>Ureibacillus</taxon>
    </lineage>
</organism>
<dbReference type="InterPro" id="IPR050469">
    <property type="entry name" value="Diguanylate_Cyclase"/>
</dbReference>
<name>A0A285RZ02_9BACL</name>
<feature type="transmembrane region" description="Helical" evidence="6">
    <location>
        <begin position="5"/>
        <end position="24"/>
    </location>
</feature>
<dbReference type="Gene3D" id="3.30.70.270">
    <property type="match status" value="1"/>
</dbReference>
<dbReference type="Pfam" id="PF00990">
    <property type="entry name" value="GGDEF"/>
    <property type="match status" value="1"/>
</dbReference>
<dbReference type="RefSeq" id="WP_097072599.1">
    <property type="nucleotide sequence ID" value="NZ_OBMQ01000002.1"/>
</dbReference>
<feature type="transmembrane region" description="Helical" evidence="6">
    <location>
        <begin position="66"/>
        <end position="93"/>
    </location>
</feature>
<sequence length="353" mass="40706">MLQSILSNLAIILLLHLIMSMIMLQREKLSTFTFRSLTILLMSASVITMFYLPIRFDNYWVDMRFIPLVFFAYFYGWKIAIPALFIASFWRFLMGGDGMAPGIIFGMVGPTLLALAFHSRLETEKKYFEKLSIIIGCWLISDVPIIFLIPNGLEIFKDIALIRVMSFVATSFIWYIFIIQNRQLHILHKKLIKLAGEDPLTKLLNKRTFFENIDDKVKQIKPNHYIAMIDIDHFKEINDTYGHLAGDKIITDVATILKKYENDTVQIGRYGGEEFILYIGSATNTSAKELIKKIHEDIQSHEFKMDDYEPLRLTVSIGLAILEKNSTLLHTVNKADINLYMAKKSGRNRLICS</sequence>
<evidence type="ECO:0000313" key="9">
    <source>
        <dbReference type="Proteomes" id="UP000219636"/>
    </source>
</evidence>
<protein>
    <submittedName>
        <fullName evidence="8">Diguanylate cyclase</fullName>
    </submittedName>
</protein>
<gene>
    <name evidence="8" type="ORF">SAMN05880501_102254</name>
</gene>
<keyword evidence="3 6" id="KW-0812">Transmembrane</keyword>
<evidence type="ECO:0000256" key="6">
    <source>
        <dbReference type="SAM" id="Phobius"/>
    </source>
</evidence>
<dbReference type="InterPro" id="IPR011620">
    <property type="entry name" value="Sig_transdc_His_kinase_LytS_TM"/>
</dbReference>
<evidence type="ECO:0000256" key="5">
    <source>
        <dbReference type="ARBA" id="ARBA00023136"/>
    </source>
</evidence>
<dbReference type="PANTHER" id="PTHR45138:SF9">
    <property type="entry name" value="DIGUANYLATE CYCLASE DGCM-RELATED"/>
    <property type="match status" value="1"/>
</dbReference>
<proteinExistence type="predicted"/>
<dbReference type="Proteomes" id="UP000219636">
    <property type="component" value="Unassembled WGS sequence"/>
</dbReference>
<accession>A0A285RZ02</accession>
<dbReference type="PROSITE" id="PS50887">
    <property type="entry name" value="GGDEF"/>
    <property type="match status" value="1"/>
</dbReference>
<dbReference type="PANTHER" id="PTHR45138">
    <property type="entry name" value="REGULATORY COMPONENTS OF SENSORY TRANSDUCTION SYSTEM"/>
    <property type="match status" value="1"/>
</dbReference>
<evidence type="ECO:0000256" key="4">
    <source>
        <dbReference type="ARBA" id="ARBA00022989"/>
    </source>
</evidence>